<evidence type="ECO:0000256" key="2">
    <source>
        <dbReference type="ARBA" id="ARBA00022801"/>
    </source>
</evidence>
<dbReference type="PANTHER" id="PTHR35527:SF2">
    <property type="entry name" value="HYDROLASE"/>
    <property type="match status" value="1"/>
</dbReference>
<dbReference type="STRING" id="1796613.A4V03_14545"/>
<accession>A0A4S2CU46</accession>
<accession>A0A3A9BD49</accession>
<gene>
    <name evidence="3" type="ORF">E5353_11735</name>
</gene>
<reference evidence="3 4" key="1">
    <citation type="submission" date="2019-04" db="EMBL/GenBank/DDBJ databases">
        <title>Microbes associate with the intestines of laboratory mice.</title>
        <authorList>
            <person name="Navarre W."/>
            <person name="Wong E."/>
            <person name="Huang K."/>
            <person name="Tropini C."/>
            <person name="Ng K."/>
            <person name="Yu B."/>
        </authorList>
    </citation>
    <scope>NUCLEOTIDE SEQUENCE [LARGE SCALE GENOMIC DNA]</scope>
    <source>
        <strain evidence="3 4">NM63_1-25</strain>
    </source>
</reference>
<keyword evidence="2 3" id="KW-0378">Hydrolase</keyword>
<dbReference type="SUPFAM" id="SSF56235">
    <property type="entry name" value="N-terminal nucleophile aminohydrolases (Ntn hydrolases)"/>
    <property type="match status" value="1"/>
</dbReference>
<dbReference type="RefSeq" id="WP_120467955.1">
    <property type="nucleotide sequence ID" value="NZ_SRYX01000044.1"/>
</dbReference>
<dbReference type="PANTHER" id="PTHR35527">
    <property type="entry name" value="CHOLOYLGLYCINE HYDROLASE"/>
    <property type="match status" value="1"/>
</dbReference>
<comment type="caution">
    <text evidence="3">The sequence shown here is derived from an EMBL/GenBank/DDBJ whole genome shotgun (WGS) entry which is preliminary data.</text>
</comment>
<evidence type="ECO:0000313" key="4">
    <source>
        <dbReference type="Proteomes" id="UP000309566"/>
    </source>
</evidence>
<proteinExistence type="inferred from homology"/>
<dbReference type="CDD" id="cd00542">
    <property type="entry name" value="Ntn_PVA"/>
    <property type="match status" value="1"/>
</dbReference>
<dbReference type="GO" id="GO:0016787">
    <property type="term" value="F:hydrolase activity"/>
    <property type="evidence" value="ECO:0007669"/>
    <property type="project" value="UniProtKB-KW"/>
</dbReference>
<dbReference type="Pfam" id="PF02275">
    <property type="entry name" value="CBAH"/>
    <property type="match status" value="1"/>
</dbReference>
<protein>
    <submittedName>
        <fullName evidence="3">Choloylglycine hydrolase family protein</fullName>
    </submittedName>
</protein>
<dbReference type="Gene3D" id="3.60.60.10">
    <property type="entry name" value="Penicillin V Acylase, Chain A"/>
    <property type="match status" value="1"/>
</dbReference>
<dbReference type="InterPro" id="IPR029132">
    <property type="entry name" value="CBAH/NAAA_C"/>
</dbReference>
<evidence type="ECO:0000313" key="3">
    <source>
        <dbReference type="EMBL" id="TGY32379.1"/>
    </source>
</evidence>
<dbReference type="EMBL" id="SRYX01000044">
    <property type="protein sequence ID" value="TGY32379.1"/>
    <property type="molecule type" value="Genomic_DNA"/>
</dbReference>
<dbReference type="AlphaFoldDB" id="A0A3A9BD49"/>
<dbReference type="Proteomes" id="UP000309566">
    <property type="component" value="Unassembled WGS sequence"/>
</dbReference>
<organism evidence="3 4">
    <name type="scientific">Bacteroides caecimuris</name>
    <dbReference type="NCBI Taxonomy" id="1796613"/>
    <lineage>
        <taxon>Bacteria</taxon>
        <taxon>Pseudomonadati</taxon>
        <taxon>Bacteroidota</taxon>
        <taxon>Bacteroidia</taxon>
        <taxon>Bacteroidales</taxon>
        <taxon>Bacteroidaceae</taxon>
        <taxon>Bacteroides</taxon>
    </lineage>
</organism>
<dbReference type="InterPro" id="IPR052193">
    <property type="entry name" value="Peptidase_C59"/>
</dbReference>
<evidence type="ECO:0000256" key="1">
    <source>
        <dbReference type="ARBA" id="ARBA00006625"/>
    </source>
</evidence>
<dbReference type="InterPro" id="IPR029055">
    <property type="entry name" value="Ntn_hydrolases_N"/>
</dbReference>
<comment type="similarity">
    <text evidence="1">Belongs to the peptidase C59 family.</text>
</comment>
<name>A0A3A9BD49_9BACE</name>
<sequence length="360" mass="39497">MMKMTKNLLLGIAAVCGSTFQAVACTGISLTSRDGSYVQARTIEWARGVLQSEYVIIPRGQQLTSFTPTGVNGLMFTAKYGVVGLAVVQKEFIAEGINEAGLSAGLFFFPHYGGYETYDAAQNRRTLADLQVTEWMLSQFATIDEVKAALSSVRVVGLEKTAVVHWRIGEPSGRQVVLEIVGGVPHFYENGVGVLTNAPGFEWQLTNLNNYVNLYPGDASVRKLSGITLQPNGSNSGFLGIPGDATPPSRFVRAAFYRGTAPQRATGFDTVQQCFHLLNNFDIPIGIEYSQVGDIPDIPSATQWTSAIDLTNRKVYYKTAYNNSIRCIDLKAIDFSKVKYQSQPLDKIQEQPIEMVKIPR</sequence>